<evidence type="ECO:0000313" key="1">
    <source>
        <dbReference type="EMBL" id="CAD8170641.1"/>
    </source>
</evidence>
<comment type="caution">
    <text evidence="1">The sequence shown here is derived from an EMBL/GenBank/DDBJ whole genome shotgun (WGS) entry which is preliminary data.</text>
</comment>
<accession>A0A8S1V128</accession>
<protein>
    <submittedName>
        <fullName evidence="1">Uncharacterized protein</fullName>
    </submittedName>
</protein>
<keyword evidence="2" id="KW-1185">Reference proteome</keyword>
<dbReference type="EMBL" id="CAJJDP010000055">
    <property type="protein sequence ID" value="CAD8170641.1"/>
    <property type="molecule type" value="Genomic_DNA"/>
</dbReference>
<dbReference type="Proteomes" id="UP000683925">
    <property type="component" value="Unassembled WGS sequence"/>
</dbReference>
<reference evidence="1" key="1">
    <citation type="submission" date="2021-01" db="EMBL/GenBank/DDBJ databases">
        <authorList>
            <consortium name="Genoscope - CEA"/>
            <person name="William W."/>
        </authorList>
    </citation>
    <scope>NUCLEOTIDE SEQUENCE</scope>
</reference>
<name>A0A8S1V128_PAROT</name>
<proteinExistence type="predicted"/>
<sequence length="95" mass="11384">MPKGKTFNKIYNYLWQLLLSSPLYYANLRDDRCSNNLKIRINLYHPQYQGLSLDQVSQLKVKNYYNYKCSLIVSKIKNYLCFLRQGSQIKTKCIY</sequence>
<dbReference type="AlphaFoldDB" id="A0A8S1V128"/>
<gene>
    <name evidence="1" type="ORF">POCTA_138.1.T0550281</name>
</gene>
<organism evidence="1 2">
    <name type="scientific">Paramecium octaurelia</name>
    <dbReference type="NCBI Taxonomy" id="43137"/>
    <lineage>
        <taxon>Eukaryota</taxon>
        <taxon>Sar</taxon>
        <taxon>Alveolata</taxon>
        <taxon>Ciliophora</taxon>
        <taxon>Intramacronucleata</taxon>
        <taxon>Oligohymenophorea</taxon>
        <taxon>Peniculida</taxon>
        <taxon>Parameciidae</taxon>
        <taxon>Paramecium</taxon>
    </lineage>
</organism>
<evidence type="ECO:0000313" key="2">
    <source>
        <dbReference type="Proteomes" id="UP000683925"/>
    </source>
</evidence>